<accession>A0A2K9PJX8</accession>
<evidence type="ECO:0000313" key="2">
    <source>
        <dbReference type="EMBL" id="AUP77360.1"/>
    </source>
</evidence>
<feature type="transmembrane region" description="Helical" evidence="1">
    <location>
        <begin position="115"/>
        <end position="133"/>
    </location>
</feature>
<reference evidence="2 3" key="1">
    <citation type="submission" date="2018-01" db="EMBL/GenBank/DDBJ databases">
        <title>Complete genome sequence of Flavivirga eckloniae ECD14 isolated from seaweed Ecklonia cava.</title>
        <authorList>
            <person name="Lee J.H."/>
            <person name="Baik K.S."/>
            <person name="Seong C.N."/>
        </authorList>
    </citation>
    <scope>NUCLEOTIDE SEQUENCE [LARGE SCALE GENOMIC DNA]</scope>
    <source>
        <strain evidence="2 3">ECD14</strain>
    </source>
</reference>
<keyword evidence="1" id="KW-0472">Membrane</keyword>
<keyword evidence="1" id="KW-1133">Transmembrane helix</keyword>
<feature type="transmembrane region" description="Helical" evidence="1">
    <location>
        <begin position="48"/>
        <end position="66"/>
    </location>
</feature>
<dbReference type="KEGG" id="fek:C1H87_00940"/>
<dbReference type="OrthoDB" id="88276at2"/>
<dbReference type="InterPro" id="IPR010767">
    <property type="entry name" value="Phage_CGC-2007_Cje0229"/>
</dbReference>
<dbReference type="Proteomes" id="UP000235826">
    <property type="component" value="Chromosome"/>
</dbReference>
<evidence type="ECO:0000313" key="3">
    <source>
        <dbReference type="Proteomes" id="UP000235826"/>
    </source>
</evidence>
<dbReference type="Pfam" id="PF07087">
    <property type="entry name" value="DUF1353"/>
    <property type="match status" value="1"/>
</dbReference>
<dbReference type="EMBL" id="CP025791">
    <property type="protein sequence ID" value="AUP77360.1"/>
    <property type="molecule type" value="Genomic_DNA"/>
</dbReference>
<proteinExistence type="predicted"/>
<evidence type="ECO:0008006" key="4">
    <source>
        <dbReference type="Google" id="ProtNLM"/>
    </source>
</evidence>
<feature type="transmembrane region" description="Helical" evidence="1">
    <location>
        <begin position="209"/>
        <end position="232"/>
    </location>
</feature>
<dbReference type="RefSeq" id="WP_102754020.1">
    <property type="nucleotide sequence ID" value="NZ_CP025791.1"/>
</dbReference>
<sequence length="296" mass="34295">MQEQDLYEVLNLMYQRFDSFQVLWSIYTTVVIGLIAALISFPKHVSSILARIIVIIGFSVFAYANYGALKSVNKERIYLYEDAKNIVSELKKDSGETRQIYQLIQNKEVLEGKDLFKFHLLLDILVMLLIWFVPKTLVVLKPFTSISETTVYIKGSKLPDPKISWNQLSKIWILEEQVNVNISSKELSKVIGIEIPKGFKFDLSTVPRFLWVFIAPFELSIIAPLVHDFLYVNKGNLKINEQNMLTVSENAQTVQISRLETDSIFLYHMKQEGVSFIKRWMAYFGVRLFGGIFWKD</sequence>
<keyword evidence="1" id="KW-0812">Transmembrane</keyword>
<keyword evidence="3" id="KW-1185">Reference proteome</keyword>
<protein>
    <recommendedName>
        <fullName evidence="4">DUF1353 domain-containing protein</fullName>
    </recommendedName>
</protein>
<feature type="transmembrane region" description="Helical" evidence="1">
    <location>
        <begin position="21"/>
        <end position="42"/>
    </location>
</feature>
<name>A0A2K9PJX8_9FLAO</name>
<dbReference type="AlphaFoldDB" id="A0A2K9PJX8"/>
<organism evidence="2 3">
    <name type="scientific">Flavivirga eckloniae</name>
    <dbReference type="NCBI Taxonomy" id="1803846"/>
    <lineage>
        <taxon>Bacteria</taxon>
        <taxon>Pseudomonadati</taxon>
        <taxon>Bacteroidota</taxon>
        <taxon>Flavobacteriia</taxon>
        <taxon>Flavobacteriales</taxon>
        <taxon>Flavobacteriaceae</taxon>
        <taxon>Flavivirga</taxon>
    </lineage>
</organism>
<gene>
    <name evidence="2" type="ORF">C1H87_00940</name>
</gene>
<evidence type="ECO:0000256" key="1">
    <source>
        <dbReference type="SAM" id="Phobius"/>
    </source>
</evidence>